<dbReference type="Pfam" id="PF13391">
    <property type="entry name" value="HNH_2"/>
    <property type="match status" value="1"/>
</dbReference>
<evidence type="ECO:0000313" key="2">
    <source>
        <dbReference type="EMBL" id="KZT03724.1"/>
    </source>
</evidence>
<dbReference type="InterPro" id="IPR003615">
    <property type="entry name" value="HNH_nuc"/>
</dbReference>
<accession>A0A165CY54</accession>
<name>A0A165CY54_9APHY</name>
<dbReference type="InParanoid" id="A0A165CY54"/>
<dbReference type="OrthoDB" id="2788070at2759"/>
<dbReference type="AlphaFoldDB" id="A0A165CY54"/>
<protein>
    <recommendedName>
        <fullName evidence="1">HNH nuclease domain-containing protein</fullName>
    </recommendedName>
</protein>
<organism evidence="2 3">
    <name type="scientific">Laetiporus sulphureus 93-53</name>
    <dbReference type="NCBI Taxonomy" id="1314785"/>
    <lineage>
        <taxon>Eukaryota</taxon>
        <taxon>Fungi</taxon>
        <taxon>Dikarya</taxon>
        <taxon>Basidiomycota</taxon>
        <taxon>Agaricomycotina</taxon>
        <taxon>Agaricomycetes</taxon>
        <taxon>Polyporales</taxon>
        <taxon>Laetiporus</taxon>
    </lineage>
</organism>
<reference evidence="2 3" key="1">
    <citation type="journal article" date="2016" name="Mol. Biol. Evol.">
        <title>Comparative Genomics of Early-Diverging Mushroom-Forming Fungi Provides Insights into the Origins of Lignocellulose Decay Capabilities.</title>
        <authorList>
            <person name="Nagy L.G."/>
            <person name="Riley R."/>
            <person name="Tritt A."/>
            <person name="Adam C."/>
            <person name="Daum C."/>
            <person name="Floudas D."/>
            <person name="Sun H."/>
            <person name="Yadav J.S."/>
            <person name="Pangilinan J."/>
            <person name="Larsson K.H."/>
            <person name="Matsuura K."/>
            <person name="Barry K."/>
            <person name="Labutti K."/>
            <person name="Kuo R."/>
            <person name="Ohm R.A."/>
            <person name="Bhattacharya S.S."/>
            <person name="Shirouzu T."/>
            <person name="Yoshinaga Y."/>
            <person name="Martin F.M."/>
            <person name="Grigoriev I.V."/>
            <person name="Hibbett D.S."/>
        </authorList>
    </citation>
    <scope>NUCLEOTIDE SEQUENCE [LARGE SCALE GENOMIC DNA]</scope>
    <source>
        <strain evidence="2 3">93-53</strain>
    </source>
</reference>
<dbReference type="GeneID" id="63831630"/>
<sequence length="359" mass="41684">MAEPKTFSHILSKKVDVNRLNTFVWSTSIPRMAVALNLHRRSHVTSRTLYRWLPLIAEYCVWNHDYRLYPVEVRPHEDFLRYEVKINGDEIPPESDYLISPGDYGIFKPGKTPVDPPIDTRSVPSFLYIVNDVLRRKYATVDDILYNGFEKGVRARDPRCIITGKTDGDLEATWIVPPLEFLFIYREDRDDSLNLEFPLMPGPNGMLDIKPLQSVRNGLLMHPELARLFEDNSFSIDIDDNYRIVFFKDPSDLLPTELLDLIPTHCYIANGTDGHLPSTYLLRKHFIMSLRVNCCGADLRCELTLYDLREFFDWLDERGYQSDAIDPHWESNVGAYWVAWQSMCKRLQMIDGTSVPQEA</sequence>
<feature type="domain" description="HNH nuclease" evidence="1">
    <location>
        <begin position="160"/>
        <end position="237"/>
    </location>
</feature>
<dbReference type="Proteomes" id="UP000076871">
    <property type="component" value="Unassembled WGS sequence"/>
</dbReference>
<dbReference type="EMBL" id="KV427642">
    <property type="protein sequence ID" value="KZT03724.1"/>
    <property type="molecule type" value="Genomic_DNA"/>
</dbReference>
<evidence type="ECO:0000259" key="1">
    <source>
        <dbReference type="Pfam" id="PF13391"/>
    </source>
</evidence>
<evidence type="ECO:0000313" key="3">
    <source>
        <dbReference type="Proteomes" id="UP000076871"/>
    </source>
</evidence>
<keyword evidence="3" id="KW-1185">Reference proteome</keyword>
<proteinExistence type="predicted"/>
<dbReference type="RefSeq" id="XP_040761464.1">
    <property type="nucleotide sequence ID" value="XM_040914603.1"/>
</dbReference>
<gene>
    <name evidence="2" type="ORF">LAESUDRAFT_814571</name>
</gene>